<organism evidence="3 4">
    <name type="scientific">Desmophyllum pertusum</name>
    <dbReference type="NCBI Taxonomy" id="174260"/>
    <lineage>
        <taxon>Eukaryota</taxon>
        <taxon>Metazoa</taxon>
        <taxon>Cnidaria</taxon>
        <taxon>Anthozoa</taxon>
        <taxon>Hexacorallia</taxon>
        <taxon>Scleractinia</taxon>
        <taxon>Caryophylliina</taxon>
        <taxon>Caryophylliidae</taxon>
        <taxon>Desmophyllum</taxon>
    </lineage>
</organism>
<keyword evidence="1" id="KW-0472">Membrane</keyword>
<keyword evidence="1" id="KW-0812">Transmembrane</keyword>
<dbReference type="InterPro" id="IPR050704">
    <property type="entry name" value="Peptidase_C85-like"/>
</dbReference>
<dbReference type="InterPro" id="IPR038765">
    <property type="entry name" value="Papain-like_cys_pep_sf"/>
</dbReference>
<keyword evidence="4" id="KW-1185">Reference proteome</keyword>
<proteinExistence type="predicted"/>
<evidence type="ECO:0000259" key="2">
    <source>
        <dbReference type="PROSITE" id="PS50802"/>
    </source>
</evidence>
<evidence type="ECO:0000313" key="3">
    <source>
        <dbReference type="EMBL" id="KAJ7389748.1"/>
    </source>
</evidence>
<dbReference type="GO" id="GO:0004843">
    <property type="term" value="F:cysteine-type deubiquitinase activity"/>
    <property type="evidence" value="ECO:0007669"/>
    <property type="project" value="TreeGrafter"/>
</dbReference>
<dbReference type="CDD" id="cd22744">
    <property type="entry name" value="OTU"/>
    <property type="match status" value="1"/>
</dbReference>
<evidence type="ECO:0000313" key="4">
    <source>
        <dbReference type="Proteomes" id="UP001163046"/>
    </source>
</evidence>
<keyword evidence="1" id="KW-1133">Transmembrane helix</keyword>
<protein>
    <recommendedName>
        <fullName evidence="2">OTU domain-containing protein</fullName>
    </recommendedName>
</protein>
<dbReference type="Proteomes" id="UP001163046">
    <property type="component" value="Unassembled WGS sequence"/>
</dbReference>
<accession>A0A9W9ZXL5</accession>
<reference evidence="3" key="1">
    <citation type="submission" date="2023-01" db="EMBL/GenBank/DDBJ databases">
        <title>Genome assembly of the deep-sea coral Lophelia pertusa.</title>
        <authorList>
            <person name="Herrera S."/>
            <person name="Cordes E."/>
        </authorList>
    </citation>
    <scope>NUCLEOTIDE SEQUENCE</scope>
    <source>
        <strain evidence="3">USNM1676648</strain>
        <tissue evidence="3">Polyp</tissue>
    </source>
</reference>
<gene>
    <name evidence="3" type="ORF">OS493_029168</name>
</gene>
<feature type="domain" description="OTU" evidence="2">
    <location>
        <begin position="655"/>
        <end position="814"/>
    </location>
</feature>
<dbReference type="PROSITE" id="PS50802">
    <property type="entry name" value="OTU"/>
    <property type="match status" value="1"/>
</dbReference>
<dbReference type="InterPro" id="IPR003323">
    <property type="entry name" value="OTU_dom"/>
</dbReference>
<feature type="transmembrane region" description="Helical" evidence="1">
    <location>
        <begin position="7"/>
        <end position="27"/>
    </location>
</feature>
<dbReference type="PANTHER" id="PTHR12419">
    <property type="entry name" value="OTU DOMAIN CONTAINING PROTEIN"/>
    <property type="match status" value="1"/>
</dbReference>
<name>A0A9W9ZXL5_9CNID</name>
<comment type="caution">
    <text evidence="3">The sequence shown here is derived from an EMBL/GenBank/DDBJ whole genome shotgun (WGS) entry which is preliminary data.</text>
</comment>
<dbReference type="OrthoDB" id="5973654at2759"/>
<evidence type="ECO:0000256" key="1">
    <source>
        <dbReference type="SAM" id="Phobius"/>
    </source>
</evidence>
<dbReference type="EMBL" id="MU825425">
    <property type="protein sequence ID" value="KAJ7389748.1"/>
    <property type="molecule type" value="Genomic_DNA"/>
</dbReference>
<dbReference type="SUPFAM" id="SSF54001">
    <property type="entry name" value="Cysteine proteinases"/>
    <property type="match status" value="1"/>
</dbReference>
<dbReference type="AlphaFoldDB" id="A0A9W9ZXL5"/>
<dbReference type="Gene3D" id="3.90.70.80">
    <property type="match status" value="1"/>
</dbReference>
<sequence>MLRLTSYLYIIFCLSVATYGIQIPIFLQEYIQRVIKNATNNGLLLDVVNPPNPAALVGPIICPQPENYVLLPIWLWNPIRLAKNHDSITLERCPNHEDALLRLSRWMDGSKTWQCPRVLHSPSGPILLVGCDYYCSEGQHYIRSTDNDILSVLSEHFDTRRFVLSYRSGYTRDFVEELKRAVSSGVSFKRFQAAYIEKIVDLVSSAEVRFWNDLAHFRDRLQHNEGSINLMKESSSKAETLFFKILELLESCCPCDDTLADLFLKDFQLNRAVYEQEMRSSTAHALMADHTFKVSLNNGTKRDGDNSWNKQYSSLFVVLNEEHLVVSWQLAEKEKFDTIKDLLTNLKTRLDDQGADVHFFIIDNCCKWRNKIQEVFGENIIVLLDLFHAVQRITSTINKRHSLFNDCVKELKFVFRDRHDTGDKRTMKTPEKEIIPQNLDRFIHKWTHIARTSQAGGDDLFRENFYQHVTNLKGHISSGCLSGIPPGYSTSVNESLHEKLNDLFAGAKMGPELALALLTIFFYSWNSKRKNKIRAEQAKCRFKENPVTATNTVSTEQPNETFGIGVSENRKEDASSSNSDSLHSEIVCQILNVARNKVALAKNLLCTPNGIYDLYLLPSVFHQIMKSTLTAHARETDNKETVQATLLANIAVKGFKIVAMPANGDCLFHSISFALSQVIQAKHDDVLLQYLNTLGIDGNTSTHEMCTILRELMVHEWKKNEQLYKQMLTGETQKTFLDTVENYLKPGEYSGDVGDLMLSALVNALKVPVYLLTSIENFPVTSIFPQNELISSSTIIYLAFTGSGSGHYDALVEVEKGDNKALPTKCSCGKNQSDSKRKCCTDQNTQYKVRCPCFNSRQACIPQCRCKCCSNPYGVKDNTVQEKPVINRKRKATEIGGMSVKGQSFLEREGEEMKIGRWTDLETVILLEATENLIGDIKDLTVPKTDELEQLVTLYNDVISFAKSHGCMCNRKEKDQIRCKLEHFQQKRRLNLLLLEEQLCSYMYNLP</sequence>
<dbReference type="GO" id="GO:0016579">
    <property type="term" value="P:protein deubiquitination"/>
    <property type="evidence" value="ECO:0007669"/>
    <property type="project" value="TreeGrafter"/>
</dbReference>